<evidence type="ECO:0000313" key="3">
    <source>
        <dbReference type="Proteomes" id="UP000698924"/>
    </source>
</evidence>
<dbReference type="Gene3D" id="2.40.128.720">
    <property type="match status" value="1"/>
</dbReference>
<keyword evidence="1" id="KW-0472">Membrane</keyword>
<accession>A0AA41DCQ8</accession>
<dbReference type="AlphaFoldDB" id="A0AA41DCQ8"/>
<proteinExistence type="predicted"/>
<reference evidence="2 3" key="1">
    <citation type="journal article" date="2021" name="Sci. Rep.">
        <title>The distribution of antibiotic resistance genes in chicken gut microbiota commensals.</title>
        <authorList>
            <person name="Juricova H."/>
            <person name="Matiasovicova J."/>
            <person name="Kubasova T."/>
            <person name="Cejkova D."/>
            <person name="Rychlik I."/>
        </authorList>
    </citation>
    <scope>NUCLEOTIDE SEQUENCE [LARGE SCALE GENOMIC DNA]</scope>
    <source>
        <strain evidence="2 3">An421</strain>
    </source>
</reference>
<evidence type="ECO:0000256" key="1">
    <source>
        <dbReference type="SAM" id="Phobius"/>
    </source>
</evidence>
<keyword evidence="1" id="KW-0812">Transmembrane</keyword>
<gene>
    <name evidence="2" type="ORF">H6D15_11315</name>
</gene>
<name>A0AA41DCQ8_9BACT</name>
<protein>
    <submittedName>
        <fullName evidence="2">DUF3836 domain-containing protein</fullName>
    </submittedName>
</protein>
<dbReference type="Pfam" id="PF12930">
    <property type="entry name" value="DUF3836"/>
    <property type="match status" value="1"/>
</dbReference>
<feature type="transmembrane region" description="Helical" evidence="1">
    <location>
        <begin position="6"/>
        <end position="24"/>
    </location>
</feature>
<keyword evidence="3" id="KW-1185">Reference proteome</keyword>
<evidence type="ECO:0000313" key="2">
    <source>
        <dbReference type="EMBL" id="MBM6858180.1"/>
    </source>
</evidence>
<keyword evidence="1" id="KW-1133">Transmembrane helix</keyword>
<organism evidence="2 3">
    <name type="scientific">Caecibacteroides pullorum</name>
    <dbReference type="NCBI Taxonomy" id="2725562"/>
    <lineage>
        <taxon>Bacteria</taxon>
        <taxon>Pseudomonadati</taxon>
        <taxon>Bacteroidota</taxon>
        <taxon>Bacteroidia</taxon>
        <taxon>Bacteroidales</taxon>
        <taxon>Bacteroidaceae</taxon>
        <taxon>Caecibacteroides</taxon>
    </lineage>
</organism>
<dbReference type="Proteomes" id="UP000698924">
    <property type="component" value="Unassembled WGS sequence"/>
</dbReference>
<comment type="caution">
    <text evidence="2">The sequence shown here is derived from an EMBL/GenBank/DDBJ whole genome shotgun (WGS) entry which is preliminary data.</text>
</comment>
<dbReference type="InterPro" id="IPR024339">
    <property type="entry name" value="DUF3836"/>
</dbReference>
<dbReference type="EMBL" id="JACJMO010000019">
    <property type="protein sequence ID" value="MBM6858180.1"/>
    <property type="molecule type" value="Genomic_DNA"/>
</dbReference>
<sequence>MITNLIMAILISAAGVSTNLVYNVKMENNRLANKEVFSVENGKYLKRLFKMDFTYNAQGQVTDKKTYVWSDARQNYVLQQTETFNPTDDKQAE</sequence>